<organism evidence="3 4">
    <name type="scientific">Cercophora newfieldiana</name>
    <dbReference type="NCBI Taxonomy" id="92897"/>
    <lineage>
        <taxon>Eukaryota</taxon>
        <taxon>Fungi</taxon>
        <taxon>Dikarya</taxon>
        <taxon>Ascomycota</taxon>
        <taxon>Pezizomycotina</taxon>
        <taxon>Sordariomycetes</taxon>
        <taxon>Sordariomycetidae</taxon>
        <taxon>Sordariales</taxon>
        <taxon>Lasiosphaeriaceae</taxon>
        <taxon>Cercophora</taxon>
    </lineage>
</organism>
<keyword evidence="4" id="KW-1185">Reference proteome</keyword>
<feature type="signal peptide" evidence="2">
    <location>
        <begin position="1"/>
        <end position="18"/>
    </location>
</feature>
<protein>
    <submittedName>
        <fullName evidence="3">Uncharacterized protein</fullName>
    </submittedName>
</protein>
<sequence>MHFPSFLLPLLAIPAVSAGEPQAEFRRHRRPVTLPIPCKHNETLHWHQNGTIHWHQNGTVHWHPNSTFPHHNGTHNSTLPRYPHFRCGNGTLPNETETRRPGRKER</sequence>
<evidence type="ECO:0000256" key="1">
    <source>
        <dbReference type="SAM" id="MobiDB-lite"/>
    </source>
</evidence>
<evidence type="ECO:0000256" key="2">
    <source>
        <dbReference type="SAM" id="SignalP"/>
    </source>
</evidence>
<dbReference type="EMBL" id="JAULSV010000003">
    <property type="protein sequence ID" value="KAK0649291.1"/>
    <property type="molecule type" value="Genomic_DNA"/>
</dbReference>
<feature type="compositionally biased region" description="Polar residues" evidence="1">
    <location>
        <begin position="63"/>
        <end position="79"/>
    </location>
</feature>
<comment type="caution">
    <text evidence="3">The sequence shown here is derived from an EMBL/GenBank/DDBJ whole genome shotgun (WGS) entry which is preliminary data.</text>
</comment>
<feature type="chain" id="PRO_5041239023" evidence="2">
    <location>
        <begin position="19"/>
        <end position="106"/>
    </location>
</feature>
<dbReference type="AlphaFoldDB" id="A0AA39YAZ2"/>
<reference evidence="3" key="1">
    <citation type="submission" date="2023-06" db="EMBL/GenBank/DDBJ databases">
        <title>Genome-scale phylogeny and comparative genomics of the fungal order Sordariales.</title>
        <authorList>
            <consortium name="Lawrence Berkeley National Laboratory"/>
            <person name="Hensen N."/>
            <person name="Bonometti L."/>
            <person name="Westerberg I."/>
            <person name="Brannstrom I.O."/>
            <person name="Guillou S."/>
            <person name="Cros-Aarteil S."/>
            <person name="Calhoun S."/>
            <person name="Haridas S."/>
            <person name="Kuo A."/>
            <person name="Mondo S."/>
            <person name="Pangilinan J."/>
            <person name="Riley R."/>
            <person name="Labutti K."/>
            <person name="Andreopoulos B."/>
            <person name="Lipzen A."/>
            <person name="Chen C."/>
            <person name="Yanf M."/>
            <person name="Daum C."/>
            <person name="Ng V."/>
            <person name="Clum A."/>
            <person name="Steindorff A."/>
            <person name="Ohm R."/>
            <person name="Martin F."/>
            <person name="Silar P."/>
            <person name="Natvig D."/>
            <person name="Lalanne C."/>
            <person name="Gautier V."/>
            <person name="Ament-Velasquez S.L."/>
            <person name="Kruys A."/>
            <person name="Hutchinson M.I."/>
            <person name="Powell A.J."/>
            <person name="Barry K."/>
            <person name="Miller A.N."/>
            <person name="Grigoriev I.V."/>
            <person name="Debuchy R."/>
            <person name="Gladieux P."/>
            <person name="Thoren M.H."/>
            <person name="Johannesson H."/>
        </authorList>
    </citation>
    <scope>NUCLEOTIDE SEQUENCE</scope>
    <source>
        <strain evidence="3">SMH2532-1</strain>
    </source>
</reference>
<gene>
    <name evidence="3" type="ORF">B0T16DRAFT_409779</name>
</gene>
<name>A0AA39YAZ2_9PEZI</name>
<evidence type="ECO:0000313" key="3">
    <source>
        <dbReference type="EMBL" id="KAK0649291.1"/>
    </source>
</evidence>
<evidence type="ECO:0000313" key="4">
    <source>
        <dbReference type="Proteomes" id="UP001174936"/>
    </source>
</evidence>
<accession>A0AA39YAZ2</accession>
<keyword evidence="2" id="KW-0732">Signal</keyword>
<feature type="region of interest" description="Disordered" evidence="1">
    <location>
        <begin position="63"/>
        <end position="106"/>
    </location>
</feature>
<dbReference type="Proteomes" id="UP001174936">
    <property type="component" value="Unassembled WGS sequence"/>
</dbReference>
<proteinExistence type="predicted"/>